<keyword evidence="2" id="KW-0472">Membrane</keyword>
<dbReference type="InterPro" id="IPR011123">
    <property type="entry name" value="Y_Y_Y"/>
</dbReference>
<dbReference type="AlphaFoldDB" id="A0A5C7BCA0"/>
<dbReference type="Pfam" id="PF07495">
    <property type="entry name" value="Y_Y_Y"/>
    <property type="match status" value="1"/>
</dbReference>
<sequence length="1000" mass="115075">MQIGLLLVCYNVYAQNPSQVDVLTTDQGLLFRDVRAIAQDSSGHMWFGTSQGLNRYDGYQFKTYNSDKKNPNFIEEEHFTAEMVINGAEDALWFMANDRLFNLHLSTDLTKEYNEAQNIKGKVLRLLKTADNGIWIITDDFWKNQSQDSKQYLQKFEDGNFKVMASIPRTNRGFSRLLQDAEGFLWWSTPNGNLKFNTEGKLEASYDLGNYEWFGSEMHFVTSFFDHKNTHYYFPHLGGIKVFDEQSQISKQVLDVDNEFAYAIEDKQNHVWFAGHQTLYRMSPKGDFTDYTEILKARFDFTQINRLFIDANNLLWVATDNGLFKIRTGEQMFNNLLNSNKNGWGNTMRGIFEDSQGFIYALCESEGQLLYQNLNGKLDTLKLFTADNSKIELNYAASFFVTNKDKNVVFTVGKTMYKINLETGETKCYNQFIPKLKVYGPNPMIRLSDGRLLFGYTLARLTMFNPETEESELVFKDPSIFSEISDLTYFFQDDENNTVWVGTQNDGLLKININGTIEQRYSINTKPNISKNRILVLEGDTDGSLWIGTYGGGLNHLSADGQTNIVYTRAEGLADNNVVGIMRDELSNLWISTYNGISNMDKQSGHFQNFYAEDGLSHNEFNYSSSFKDSKNNYYFGGMNGLNSFKPEQIFKTSEQSHLRFTGISRYNSKLKSRFNSDYSYLENKKLEISPYDQYFEINWTMPSYFQNNKNTYSTKLEGFEDQWFYQGNSASIRYNQLPAGDYVLKVKGKDSRGNEATSILSIPITVRQIFYKKWWFIVLVLLLIIGIMYSIFRYRFQQALAMERLRTKISSDLHDDVGSLLSGLAMQTELMEINASEADKFKLQKIAGISRNAISQMRDLVWSIDSRRETIEDLIERMHELAEELLLPKNISFQIDNSTIKNPNKKLPAQTKQNIFLIYKESITNVLRHSDATNVTIVISNQATGCQLFIQDNGSKKECYKSTGLGLSNMEMRAKHIKGSLSFQKENGFGVLLNLPFQL</sequence>
<evidence type="ECO:0000256" key="1">
    <source>
        <dbReference type="ARBA" id="ARBA00022553"/>
    </source>
</evidence>
<keyword evidence="1" id="KW-0597">Phosphoprotein</keyword>
<evidence type="ECO:0000259" key="4">
    <source>
        <dbReference type="Pfam" id="PF07730"/>
    </source>
</evidence>
<dbReference type="GO" id="GO:0016020">
    <property type="term" value="C:membrane"/>
    <property type="evidence" value="ECO:0007669"/>
    <property type="project" value="InterPro"/>
</dbReference>
<dbReference type="InterPro" id="IPR011712">
    <property type="entry name" value="Sig_transdc_His_kin_sub3_dim/P"/>
</dbReference>
<dbReference type="PANTHER" id="PTHR43547:SF2">
    <property type="entry name" value="HYBRID SIGNAL TRANSDUCTION HISTIDINE KINASE C"/>
    <property type="match status" value="1"/>
</dbReference>
<dbReference type="Gene3D" id="2.130.10.10">
    <property type="entry name" value="YVTN repeat-like/Quinoprotein amine dehydrogenase"/>
    <property type="match status" value="2"/>
</dbReference>
<dbReference type="EMBL" id="VOSB01000006">
    <property type="protein sequence ID" value="TXE18913.1"/>
    <property type="molecule type" value="Genomic_DNA"/>
</dbReference>
<dbReference type="OrthoDB" id="1522078at2"/>
<reference evidence="5 6" key="1">
    <citation type="submission" date="2019-08" db="EMBL/GenBank/DDBJ databases">
        <title>Genome of Psychroserpens burtonensis ACAM 167.</title>
        <authorList>
            <person name="Bowman J.P."/>
        </authorList>
    </citation>
    <scope>NUCLEOTIDE SEQUENCE [LARGE SCALE GENOMIC DNA]</scope>
    <source>
        <strain evidence="5 6">ACAM 167</strain>
    </source>
</reference>
<dbReference type="Pfam" id="PF07730">
    <property type="entry name" value="HisKA_3"/>
    <property type="match status" value="1"/>
</dbReference>
<comment type="caution">
    <text evidence="5">The sequence shown here is derived from an EMBL/GenBank/DDBJ whole genome shotgun (WGS) entry which is preliminary data.</text>
</comment>
<dbReference type="GO" id="GO:0046983">
    <property type="term" value="F:protein dimerization activity"/>
    <property type="evidence" value="ECO:0007669"/>
    <property type="project" value="InterPro"/>
</dbReference>
<dbReference type="CDD" id="cd16917">
    <property type="entry name" value="HATPase_UhpB-NarQ-NarX-like"/>
    <property type="match status" value="1"/>
</dbReference>
<dbReference type="GO" id="GO:0000155">
    <property type="term" value="F:phosphorelay sensor kinase activity"/>
    <property type="evidence" value="ECO:0007669"/>
    <property type="project" value="InterPro"/>
</dbReference>
<gene>
    <name evidence="5" type="ORF">ES692_04795</name>
</gene>
<feature type="domain" description="Signal transduction histidine kinase subgroup 3 dimerisation and phosphoacceptor" evidence="4">
    <location>
        <begin position="807"/>
        <end position="865"/>
    </location>
</feature>
<proteinExistence type="predicted"/>
<dbReference type="SUPFAM" id="SSF55874">
    <property type="entry name" value="ATPase domain of HSP90 chaperone/DNA topoisomerase II/histidine kinase"/>
    <property type="match status" value="1"/>
</dbReference>
<dbReference type="InterPro" id="IPR036890">
    <property type="entry name" value="HATPase_C_sf"/>
</dbReference>
<dbReference type="InterPro" id="IPR013783">
    <property type="entry name" value="Ig-like_fold"/>
</dbReference>
<evidence type="ECO:0000313" key="5">
    <source>
        <dbReference type="EMBL" id="TXE18913.1"/>
    </source>
</evidence>
<dbReference type="InterPro" id="IPR011110">
    <property type="entry name" value="Reg_prop"/>
</dbReference>
<keyword evidence="2" id="KW-1133">Transmembrane helix</keyword>
<dbReference type="Gene3D" id="2.60.40.10">
    <property type="entry name" value="Immunoglobulins"/>
    <property type="match status" value="1"/>
</dbReference>
<dbReference type="SUPFAM" id="SSF63829">
    <property type="entry name" value="Calcium-dependent phosphotriesterase"/>
    <property type="match status" value="3"/>
</dbReference>
<keyword evidence="6" id="KW-1185">Reference proteome</keyword>
<protein>
    <submittedName>
        <fullName evidence="5">Two-component system sensor with a ligand-binding domain protein</fullName>
    </submittedName>
</protein>
<dbReference type="Pfam" id="PF07494">
    <property type="entry name" value="Reg_prop"/>
    <property type="match status" value="1"/>
</dbReference>
<organism evidence="5 6">
    <name type="scientific">Psychroserpens burtonensis</name>
    <dbReference type="NCBI Taxonomy" id="49278"/>
    <lineage>
        <taxon>Bacteria</taxon>
        <taxon>Pseudomonadati</taxon>
        <taxon>Bacteroidota</taxon>
        <taxon>Flavobacteriia</taxon>
        <taxon>Flavobacteriales</taxon>
        <taxon>Flavobacteriaceae</taxon>
        <taxon>Psychroserpens</taxon>
    </lineage>
</organism>
<dbReference type="Proteomes" id="UP000321938">
    <property type="component" value="Unassembled WGS sequence"/>
</dbReference>
<evidence type="ECO:0000313" key="6">
    <source>
        <dbReference type="Proteomes" id="UP000321938"/>
    </source>
</evidence>
<dbReference type="STRING" id="1123037.GCA_000425305_02791"/>
<accession>A0A5C7BCA0</accession>
<keyword evidence="2" id="KW-0812">Transmembrane</keyword>
<dbReference type="PANTHER" id="PTHR43547">
    <property type="entry name" value="TWO-COMPONENT HISTIDINE KINASE"/>
    <property type="match status" value="1"/>
</dbReference>
<dbReference type="InterPro" id="IPR015943">
    <property type="entry name" value="WD40/YVTN_repeat-like_dom_sf"/>
</dbReference>
<evidence type="ECO:0000259" key="3">
    <source>
        <dbReference type="Pfam" id="PF07495"/>
    </source>
</evidence>
<evidence type="ECO:0000256" key="2">
    <source>
        <dbReference type="SAM" id="Phobius"/>
    </source>
</evidence>
<dbReference type="Gene3D" id="1.20.5.1930">
    <property type="match status" value="1"/>
</dbReference>
<name>A0A5C7BCA0_9FLAO</name>
<feature type="domain" description="Two component regulator three Y" evidence="3">
    <location>
        <begin position="705"/>
        <end position="767"/>
    </location>
</feature>
<feature type="transmembrane region" description="Helical" evidence="2">
    <location>
        <begin position="775"/>
        <end position="793"/>
    </location>
</feature>
<dbReference type="Gene3D" id="3.30.565.10">
    <property type="entry name" value="Histidine kinase-like ATPase, C-terminal domain"/>
    <property type="match status" value="1"/>
</dbReference>